<reference evidence="1" key="1">
    <citation type="submission" date="2020-08" db="EMBL/GenBank/DDBJ databases">
        <title>Genomic Encyclopedia of Type Strains, Phase IV (KMG-V): Genome sequencing to study the core and pangenomes of soil and plant-associated prokaryotes.</title>
        <authorList>
            <person name="Whitman W."/>
        </authorList>
    </citation>
    <scope>NUCLEOTIDE SEQUENCE [LARGE SCALE GENOMIC DNA]</scope>
    <source>
        <strain evidence="1">M8UP27</strain>
    </source>
</reference>
<protein>
    <submittedName>
        <fullName evidence="1">Uncharacterized protein</fullName>
    </submittedName>
</protein>
<organism evidence="1 2">
    <name type="scientific">Tunturiibacter empetritectus</name>
    <dbReference type="NCBI Taxonomy" id="3069691"/>
    <lineage>
        <taxon>Bacteria</taxon>
        <taxon>Pseudomonadati</taxon>
        <taxon>Acidobacteriota</taxon>
        <taxon>Terriglobia</taxon>
        <taxon>Terriglobales</taxon>
        <taxon>Acidobacteriaceae</taxon>
        <taxon>Tunturiibacter</taxon>
    </lineage>
</organism>
<comment type="caution">
    <text evidence="1">The sequence shown here is derived from an EMBL/GenBank/DDBJ whole genome shotgun (WGS) entry which is preliminary data.</text>
</comment>
<dbReference type="AlphaFoldDB" id="A0A7W8II57"/>
<evidence type="ECO:0000313" key="1">
    <source>
        <dbReference type="EMBL" id="MBB5316643.1"/>
    </source>
</evidence>
<keyword evidence="2" id="KW-1185">Reference proteome</keyword>
<evidence type="ECO:0000313" key="2">
    <source>
        <dbReference type="Proteomes" id="UP000568106"/>
    </source>
</evidence>
<name>A0A7W8II57_9BACT</name>
<gene>
    <name evidence="1" type="ORF">HDF09_001312</name>
</gene>
<proteinExistence type="predicted"/>
<sequence>MRCPTDWEAETHIENWQWSIVHLDWLHCLSERMAEAADVPVTPDDYNELFEDAKDAYELDQLLINLRLRRPEAVDLYRKRAGRLAGLNFMTPADHGKHFRATISKEAVAARSKYGPSLFWVNYRSDLLKSTFWGWFQMFFDSVLWEQSSPFLIDPMIVYGRVNDEDNKPAKDLYHTPMGKLWQRFIHDTNLRICMNTLLPVGACEGQLTSFLCYDLHIEAKTVHCYPVSEEEAERVMQGGEIIGNDALNC</sequence>
<dbReference type="Proteomes" id="UP000568106">
    <property type="component" value="Unassembled WGS sequence"/>
</dbReference>
<accession>A0A7W8II57</accession>
<dbReference type="EMBL" id="JACHDY010000002">
    <property type="protein sequence ID" value="MBB5316643.1"/>
    <property type="molecule type" value="Genomic_DNA"/>
</dbReference>